<organism evidence="4 5">
    <name type="scientific">Microlunatus kandeliicorticis</name>
    <dbReference type="NCBI Taxonomy" id="1759536"/>
    <lineage>
        <taxon>Bacteria</taxon>
        <taxon>Bacillati</taxon>
        <taxon>Actinomycetota</taxon>
        <taxon>Actinomycetes</taxon>
        <taxon>Propionibacteriales</taxon>
        <taxon>Propionibacteriaceae</taxon>
        <taxon>Microlunatus</taxon>
    </lineage>
</organism>
<keyword evidence="1" id="KW-0547">Nucleotide-binding</keyword>
<gene>
    <name evidence="4" type="ORF">FHX74_000678</name>
</gene>
<evidence type="ECO:0000313" key="5">
    <source>
        <dbReference type="Proteomes" id="UP000523079"/>
    </source>
</evidence>
<evidence type="ECO:0000313" key="4">
    <source>
        <dbReference type="EMBL" id="MBA8793084.1"/>
    </source>
</evidence>
<dbReference type="AlphaFoldDB" id="A0A7W3IPY3"/>
<comment type="caution">
    <text evidence="4">The sequence shown here is derived from an EMBL/GenBank/DDBJ whole genome shotgun (WGS) entry which is preliminary data.</text>
</comment>
<dbReference type="SUPFAM" id="SSF52540">
    <property type="entry name" value="P-loop containing nucleoside triphosphate hydrolases"/>
    <property type="match status" value="1"/>
</dbReference>
<dbReference type="SMART" id="SM00382">
    <property type="entry name" value="AAA"/>
    <property type="match status" value="1"/>
</dbReference>
<dbReference type="InterPro" id="IPR027417">
    <property type="entry name" value="P-loop_NTPase"/>
</dbReference>
<dbReference type="GO" id="GO:0005524">
    <property type="term" value="F:ATP binding"/>
    <property type="evidence" value="ECO:0007669"/>
    <property type="project" value="UniProtKB-KW"/>
</dbReference>
<dbReference type="PANTHER" id="PTHR42794">
    <property type="entry name" value="HEMIN IMPORT ATP-BINDING PROTEIN HMUV"/>
    <property type="match status" value="1"/>
</dbReference>
<keyword evidence="2 4" id="KW-0067">ATP-binding</keyword>
<dbReference type="Proteomes" id="UP000523079">
    <property type="component" value="Unassembled WGS sequence"/>
</dbReference>
<evidence type="ECO:0000256" key="1">
    <source>
        <dbReference type="ARBA" id="ARBA00022741"/>
    </source>
</evidence>
<dbReference type="InterPro" id="IPR003439">
    <property type="entry name" value="ABC_transporter-like_ATP-bd"/>
</dbReference>
<dbReference type="RefSeq" id="WP_220483402.1">
    <property type="nucleotide sequence ID" value="NZ_JACGWT010000001.1"/>
</dbReference>
<sequence length="241" mass="25412">MVADVEAGVPPGLVTAVIGPNGAGKSTLLRTVLALQPALGGRARLDGDDLAAMSPRDRARRTAVLLTERVDVGLLTGREVVELGRHPHHGLLDGRLDAAERGLVESTLDRLDAREIAGERLAELSDGQRQRILLARALVQDPRLLVLDEPSAFLDVGARVDLLALLAEVAAERGLAVLMSTHEVELALRTDARVLLLDGGRATSGTPAELIASGAIARAFGTAGTRFDRATRTFVRRAAPG</sequence>
<feature type="domain" description="ABC transporter" evidence="3">
    <location>
        <begin position="1"/>
        <end position="223"/>
    </location>
</feature>
<dbReference type="Gene3D" id="3.40.50.300">
    <property type="entry name" value="P-loop containing nucleotide triphosphate hydrolases"/>
    <property type="match status" value="1"/>
</dbReference>
<dbReference type="PROSITE" id="PS50893">
    <property type="entry name" value="ABC_TRANSPORTER_2"/>
    <property type="match status" value="1"/>
</dbReference>
<dbReference type="PANTHER" id="PTHR42794:SF2">
    <property type="entry name" value="ABC TRANSPORTER ATP-BINDING PROTEIN"/>
    <property type="match status" value="1"/>
</dbReference>
<dbReference type="Pfam" id="PF00005">
    <property type="entry name" value="ABC_tran"/>
    <property type="match status" value="1"/>
</dbReference>
<proteinExistence type="predicted"/>
<protein>
    <submittedName>
        <fullName evidence="4">Iron complex transport system ATP-binding protein</fullName>
    </submittedName>
</protein>
<keyword evidence="5" id="KW-1185">Reference proteome</keyword>
<name>A0A7W3IPY3_9ACTN</name>
<accession>A0A7W3IPY3</accession>
<dbReference type="EMBL" id="JACGWT010000001">
    <property type="protein sequence ID" value="MBA8793084.1"/>
    <property type="molecule type" value="Genomic_DNA"/>
</dbReference>
<evidence type="ECO:0000259" key="3">
    <source>
        <dbReference type="PROSITE" id="PS50893"/>
    </source>
</evidence>
<evidence type="ECO:0000256" key="2">
    <source>
        <dbReference type="ARBA" id="ARBA00022840"/>
    </source>
</evidence>
<dbReference type="InterPro" id="IPR003593">
    <property type="entry name" value="AAA+_ATPase"/>
</dbReference>
<dbReference type="GO" id="GO:0016887">
    <property type="term" value="F:ATP hydrolysis activity"/>
    <property type="evidence" value="ECO:0007669"/>
    <property type="project" value="InterPro"/>
</dbReference>
<reference evidence="4 5" key="1">
    <citation type="submission" date="2020-07" db="EMBL/GenBank/DDBJ databases">
        <title>Sequencing the genomes of 1000 actinobacteria strains.</title>
        <authorList>
            <person name="Klenk H.-P."/>
        </authorList>
    </citation>
    <scope>NUCLEOTIDE SEQUENCE [LARGE SCALE GENOMIC DNA]</scope>
    <source>
        <strain evidence="4 5">DSM 100723</strain>
    </source>
</reference>